<comment type="caution">
    <text evidence="5">The sequence shown here is derived from an EMBL/GenBank/DDBJ whole genome shotgun (WGS) entry which is preliminary data.</text>
</comment>
<evidence type="ECO:0000256" key="1">
    <source>
        <dbReference type="ARBA" id="ARBA00023054"/>
    </source>
</evidence>
<feature type="coiled-coil region" evidence="2">
    <location>
        <begin position="419"/>
        <end position="453"/>
    </location>
</feature>
<dbReference type="InterPro" id="IPR039505">
    <property type="entry name" value="DRC1/2_N"/>
</dbReference>
<organism evidence="5 6">
    <name type="scientific">Skeletonema marinoi</name>
    <dbReference type="NCBI Taxonomy" id="267567"/>
    <lineage>
        <taxon>Eukaryota</taxon>
        <taxon>Sar</taxon>
        <taxon>Stramenopiles</taxon>
        <taxon>Ochrophyta</taxon>
        <taxon>Bacillariophyta</taxon>
        <taxon>Coscinodiscophyceae</taxon>
        <taxon>Thalassiosirophycidae</taxon>
        <taxon>Thalassiosirales</taxon>
        <taxon>Skeletonemataceae</taxon>
        <taxon>Skeletonema</taxon>
        <taxon>Skeletonema marinoi-dohrnii complex</taxon>
    </lineage>
</organism>
<reference evidence="5" key="1">
    <citation type="submission" date="2023-06" db="EMBL/GenBank/DDBJ databases">
        <title>Survivors Of The Sea: Transcriptome response of Skeletonema marinoi to long-term dormancy.</title>
        <authorList>
            <person name="Pinder M.I.M."/>
            <person name="Kourtchenko O."/>
            <person name="Robertson E.K."/>
            <person name="Larsson T."/>
            <person name="Maumus F."/>
            <person name="Osuna-Cruz C.M."/>
            <person name="Vancaester E."/>
            <person name="Stenow R."/>
            <person name="Vandepoele K."/>
            <person name="Ploug H."/>
            <person name="Bruchert V."/>
            <person name="Godhe A."/>
            <person name="Topel M."/>
        </authorList>
    </citation>
    <scope>NUCLEOTIDE SEQUENCE</scope>
    <source>
        <strain evidence="5">R05AC</strain>
    </source>
</reference>
<dbReference type="GO" id="GO:0060285">
    <property type="term" value="P:cilium-dependent cell motility"/>
    <property type="evidence" value="ECO:0007669"/>
    <property type="project" value="TreeGrafter"/>
</dbReference>
<keyword evidence="6" id="KW-1185">Reference proteome</keyword>
<evidence type="ECO:0000313" key="5">
    <source>
        <dbReference type="EMBL" id="KAK1739015.1"/>
    </source>
</evidence>
<protein>
    <submittedName>
        <fullName evidence="5">Dynein regulatory complex protein</fullName>
    </submittedName>
</protein>
<feature type="coiled-coil region" evidence="2">
    <location>
        <begin position="160"/>
        <end position="238"/>
    </location>
</feature>
<dbReference type="PANTHER" id="PTHR21625:SF1">
    <property type="entry name" value="DYNEIN REGULATORY COMPLEX PROTEIN 1"/>
    <property type="match status" value="1"/>
</dbReference>
<proteinExistence type="predicted"/>
<dbReference type="GO" id="GO:0005858">
    <property type="term" value="C:axonemal dynein complex"/>
    <property type="evidence" value="ECO:0007669"/>
    <property type="project" value="InterPro"/>
</dbReference>
<gene>
    <name evidence="5" type="ORF">QTG54_010331</name>
</gene>
<feature type="region of interest" description="Disordered" evidence="3">
    <location>
        <begin position="1"/>
        <end position="66"/>
    </location>
</feature>
<sequence>MHLSDEQVRSSTAELNKRLSESTAKVTEGRIRADQREIQRRNGERQDNAKTAELIHQSNDTTKDGAVESGWKECLSATNAQDLCALLDKQKSRCDEAVAKLEEIGTQLCSQLREQDHEYVTALRRNRKEIEVLQESIINEHKVLKAAFEKELGLIEAAFKDDRKNLLETKQKELEALMAERDTAEMEGLELQREDVVTKQQEIKQSQNEGNNVSIATKEKLESELRRLEIALEDTRARQDLDTDKLEYDVRVLTDLAEDETAVKKQKRRIMKGKGELYDSLDTKSREKKIEMKENNRLERDCERIERQAIGLREKFERFKLLDEEKYQAVLALHKDDLSKLQRELNESQEFIFGNAIGCSTVNSDLTCPEEIQSCTTNEAKLNETNVATDEAKVVNEVDFGLECDKDNSSDRSEEWHQAESLMTNYRAVLQKREELNSQAHSLKAHNKALEGELSTMLNDKVNEELTFPPEIEEK</sequence>
<dbReference type="PANTHER" id="PTHR21625">
    <property type="entry name" value="NYD-SP28 PROTEIN"/>
    <property type="match status" value="1"/>
</dbReference>
<feature type="domain" description="Dynein regulatory complex protein 1/2 N-terminal" evidence="4">
    <location>
        <begin position="32"/>
        <end position="130"/>
    </location>
</feature>
<evidence type="ECO:0000256" key="2">
    <source>
        <dbReference type="SAM" id="Coils"/>
    </source>
</evidence>
<dbReference type="InterPro" id="IPR039750">
    <property type="entry name" value="DRC1/DRC2"/>
</dbReference>
<evidence type="ECO:0000256" key="3">
    <source>
        <dbReference type="SAM" id="MobiDB-lite"/>
    </source>
</evidence>
<evidence type="ECO:0000259" key="4">
    <source>
        <dbReference type="Pfam" id="PF14772"/>
    </source>
</evidence>
<evidence type="ECO:0000313" key="6">
    <source>
        <dbReference type="Proteomes" id="UP001224775"/>
    </source>
</evidence>
<feature type="compositionally biased region" description="Basic and acidic residues" evidence="3">
    <location>
        <begin position="27"/>
        <end position="50"/>
    </location>
</feature>
<dbReference type="GO" id="GO:0070286">
    <property type="term" value="P:axonemal dynein complex assembly"/>
    <property type="evidence" value="ECO:0007669"/>
    <property type="project" value="InterPro"/>
</dbReference>
<keyword evidence="1 2" id="KW-0175">Coiled coil</keyword>
<feature type="coiled-coil region" evidence="2">
    <location>
        <begin position="281"/>
        <end position="351"/>
    </location>
</feature>
<dbReference type="Pfam" id="PF14772">
    <property type="entry name" value="NYD-SP28"/>
    <property type="match status" value="1"/>
</dbReference>
<accession>A0AAD8Y4J9</accession>
<dbReference type="GO" id="GO:0003352">
    <property type="term" value="P:regulation of cilium movement"/>
    <property type="evidence" value="ECO:0007669"/>
    <property type="project" value="TreeGrafter"/>
</dbReference>
<dbReference type="AlphaFoldDB" id="A0AAD8Y4J9"/>
<dbReference type="Proteomes" id="UP001224775">
    <property type="component" value="Unassembled WGS sequence"/>
</dbReference>
<name>A0AAD8Y4J9_9STRA</name>
<dbReference type="EMBL" id="JATAAI010000019">
    <property type="protein sequence ID" value="KAK1739015.1"/>
    <property type="molecule type" value="Genomic_DNA"/>
</dbReference>